<dbReference type="SUPFAM" id="SSF51182">
    <property type="entry name" value="RmlC-like cupins"/>
    <property type="match status" value="1"/>
</dbReference>
<evidence type="ECO:0000313" key="5">
    <source>
        <dbReference type="EMBL" id="KAA1379872.1"/>
    </source>
</evidence>
<dbReference type="GO" id="GO:0043565">
    <property type="term" value="F:sequence-specific DNA binding"/>
    <property type="evidence" value="ECO:0007669"/>
    <property type="project" value="InterPro"/>
</dbReference>
<evidence type="ECO:0000313" key="6">
    <source>
        <dbReference type="Proteomes" id="UP001515100"/>
    </source>
</evidence>
<name>A0A641AQB7_9ACTN</name>
<evidence type="ECO:0000259" key="4">
    <source>
        <dbReference type="PROSITE" id="PS01124"/>
    </source>
</evidence>
<dbReference type="InterPro" id="IPR009057">
    <property type="entry name" value="Homeodomain-like_sf"/>
</dbReference>
<dbReference type="RefSeq" id="WP_129179800.1">
    <property type="nucleotide sequence ID" value="NZ_JAGIOG010000001.1"/>
</dbReference>
<reference evidence="5" key="1">
    <citation type="submission" date="2019-09" db="EMBL/GenBank/DDBJ databases">
        <authorList>
            <person name="Li J."/>
        </authorList>
    </citation>
    <scope>NUCLEOTIDE SEQUENCE [LARGE SCALE GENOMIC DNA]</scope>
    <source>
        <strain evidence="5">NRBC 14897</strain>
    </source>
</reference>
<dbReference type="SMART" id="SM00342">
    <property type="entry name" value="HTH_ARAC"/>
    <property type="match status" value="1"/>
</dbReference>
<sequence length="299" mass="32829">MMTMTEAEVFPAGHVALAAESVTIDRPVCAHSHDFAELLFVRSGRAEQHTEEGITSLQRGSLVVLAPGSWHALEPESSVEVTNVLVSTSLLGAELAWLRALPMIGPLLQDRSVSGAGASALTLELDPALQAGANASLELLTLSDPQNLFYRLARFFDLLACLEPALSGSRASRVSQVRPLHSQHSTTTSNPAMRYRYSVSHAVSLLHDQIDRNWTLEELAREISLSPSQLARVFRADTGTSPIAYLQRIRAERLGYLLRTTDLTVAVAARAVGWTDPSYAARRFRAYWNSTPNAYRHRL</sequence>
<keyword evidence="1" id="KW-0805">Transcription regulation</keyword>
<evidence type="ECO:0000256" key="3">
    <source>
        <dbReference type="ARBA" id="ARBA00023163"/>
    </source>
</evidence>
<dbReference type="InterPro" id="IPR050204">
    <property type="entry name" value="AraC_XylS_family_regulators"/>
</dbReference>
<evidence type="ECO:0000256" key="1">
    <source>
        <dbReference type="ARBA" id="ARBA00023015"/>
    </source>
</evidence>
<dbReference type="InterPro" id="IPR011051">
    <property type="entry name" value="RmlC_Cupin_sf"/>
</dbReference>
<accession>A0A641AQB7</accession>
<dbReference type="Proteomes" id="UP001515100">
    <property type="component" value="Unassembled WGS sequence"/>
</dbReference>
<dbReference type="Gene3D" id="2.60.120.10">
    <property type="entry name" value="Jelly Rolls"/>
    <property type="match status" value="1"/>
</dbReference>
<dbReference type="Pfam" id="PF12833">
    <property type="entry name" value="HTH_18"/>
    <property type="match status" value="1"/>
</dbReference>
<feature type="domain" description="HTH araC/xylS-type" evidence="4">
    <location>
        <begin position="200"/>
        <end position="298"/>
    </location>
</feature>
<comment type="caution">
    <text evidence="5">The sequence shown here is derived from an EMBL/GenBank/DDBJ whole genome shotgun (WGS) entry which is preliminary data.</text>
</comment>
<dbReference type="Gene3D" id="1.10.10.60">
    <property type="entry name" value="Homeodomain-like"/>
    <property type="match status" value="2"/>
</dbReference>
<dbReference type="InterPro" id="IPR014710">
    <property type="entry name" value="RmlC-like_jellyroll"/>
</dbReference>
<protein>
    <submittedName>
        <fullName evidence="5">AraC family transcriptional regulator</fullName>
    </submittedName>
</protein>
<evidence type="ECO:0000256" key="2">
    <source>
        <dbReference type="ARBA" id="ARBA00023125"/>
    </source>
</evidence>
<dbReference type="InterPro" id="IPR018060">
    <property type="entry name" value="HTH_AraC"/>
</dbReference>
<dbReference type="PANTHER" id="PTHR46796">
    <property type="entry name" value="HTH-TYPE TRANSCRIPTIONAL ACTIVATOR RHAS-RELATED"/>
    <property type="match status" value="1"/>
</dbReference>
<dbReference type="EMBL" id="SDPP02000001">
    <property type="protein sequence ID" value="KAA1379872.1"/>
    <property type="molecule type" value="Genomic_DNA"/>
</dbReference>
<dbReference type="Pfam" id="PF02311">
    <property type="entry name" value="AraC_binding"/>
    <property type="match status" value="1"/>
</dbReference>
<proteinExistence type="predicted"/>
<dbReference type="AlphaFoldDB" id="A0A641AQB7"/>
<gene>
    <name evidence="5" type="ORF">ESP62_001275</name>
</gene>
<dbReference type="InterPro" id="IPR003313">
    <property type="entry name" value="AraC-bd"/>
</dbReference>
<keyword evidence="3" id="KW-0804">Transcription</keyword>
<keyword evidence="6" id="KW-1185">Reference proteome</keyword>
<organism evidence="5 6">
    <name type="scientific">Aeromicrobium fastidiosum</name>
    <dbReference type="NCBI Taxonomy" id="52699"/>
    <lineage>
        <taxon>Bacteria</taxon>
        <taxon>Bacillati</taxon>
        <taxon>Actinomycetota</taxon>
        <taxon>Actinomycetes</taxon>
        <taxon>Propionibacteriales</taxon>
        <taxon>Nocardioidaceae</taxon>
        <taxon>Aeromicrobium</taxon>
    </lineage>
</organism>
<keyword evidence="2" id="KW-0238">DNA-binding</keyword>
<dbReference type="OrthoDB" id="241790at2"/>
<dbReference type="SUPFAM" id="SSF46689">
    <property type="entry name" value="Homeodomain-like"/>
    <property type="match status" value="2"/>
</dbReference>
<dbReference type="PROSITE" id="PS01124">
    <property type="entry name" value="HTH_ARAC_FAMILY_2"/>
    <property type="match status" value="1"/>
</dbReference>
<dbReference type="GO" id="GO:0003700">
    <property type="term" value="F:DNA-binding transcription factor activity"/>
    <property type="evidence" value="ECO:0007669"/>
    <property type="project" value="InterPro"/>
</dbReference>